<reference evidence="1" key="2">
    <citation type="submission" date="2014-03" db="EMBL/GenBank/DDBJ databases">
        <title>The Genome Annotation of Fusarium oxysporum Cotton.</title>
        <authorList>
            <consortium name="The Broad Institute Genomics Platform"/>
            <person name="Ma L.-J."/>
            <person name="Corby-Kistler H."/>
            <person name="Broz K."/>
            <person name="Gale L.R."/>
            <person name="Jonkers W."/>
            <person name="O'Donnell K."/>
            <person name="Ploetz R."/>
            <person name="Steinberg C."/>
            <person name="Schwartz D.C."/>
            <person name="VanEtten H."/>
            <person name="Zhou S."/>
            <person name="Young S.K."/>
            <person name="Zeng Q."/>
            <person name="Gargeya S."/>
            <person name="Fitzgerald M."/>
            <person name="Abouelleil A."/>
            <person name="Alvarado L."/>
            <person name="Chapman S.B."/>
            <person name="Gainer-Dewar J."/>
            <person name="Goldberg J."/>
            <person name="Griggs A."/>
            <person name="Gujja S."/>
            <person name="Hansen M."/>
            <person name="Howarth C."/>
            <person name="Imamovic A."/>
            <person name="Ireland A."/>
            <person name="Larimer J."/>
            <person name="McCowan C."/>
            <person name="Murphy C."/>
            <person name="Pearson M."/>
            <person name="Poon T.W."/>
            <person name="Priest M."/>
            <person name="Roberts A."/>
            <person name="Saif S."/>
            <person name="Shea T."/>
            <person name="Sykes S."/>
            <person name="Wortman J."/>
            <person name="Nusbaum C."/>
            <person name="Birren B."/>
        </authorList>
    </citation>
    <scope>NUCLEOTIDE SEQUENCE</scope>
    <source>
        <strain evidence="1">25433</strain>
    </source>
</reference>
<accession>X0KF70</accession>
<protein>
    <submittedName>
        <fullName evidence="1">Uncharacterized protein</fullName>
    </submittedName>
</protein>
<organism evidence="1">
    <name type="scientific">Fusarium oxysporum f. sp. vasinfectum 25433</name>
    <dbReference type="NCBI Taxonomy" id="1089449"/>
    <lineage>
        <taxon>Eukaryota</taxon>
        <taxon>Fungi</taxon>
        <taxon>Dikarya</taxon>
        <taxon>Ascomycota</taxon>
        <taxon>Pezizomycotina</taxon>
        <taxon>Sordariomycetes</taxon>
        <taxon>Hypocreomycetidae</taxon>
        <taxon>Hypocreales</taxon>
        <taxon>Nectriaceae</taxon>
        <taxon>Fusarium</taxon>
        <taxon>Fusarium oxysporum species complex</taxon>
    </lineage>
</organism>
<sequence>MRDTEWESTYEEVKHLLLSNQYYARLTIECDCFSPLPSPGD</sequence>
<proteinExistence type="predicted"/>
<dbReference type="HOGENOM" id="CLU_3279526_0_0_1"/>
<evidence type="ECO:0000313" key="1">
    <source>
        <dbReference type="EMBL" id="EXM12249.1"/>
    </source>
</evidence>
<reference evidence="1" key="1">
    <citation type="submission" date="2011-11" db="EMBL/GenBank/DDBJ databases">
        <title>The Genome Sequence of Fusarium oxysporum Cotton.</title>
        <authorList>
            <consortium name="The Broad Institute Genome Sequencing Platform"/>
            <person name="Ma L.-J."/>
            <person name="Gale L.R."/>
            <person name="Schwartz D.C."/>
            <person name="Zhou S."/>
            <person name="Corby-Kistler H."/>
            <person name="Young S.K."/>
            <person name="Zeng Q."/>
            <person name="Gargeya S."/>
            <person name="Fitzgerald M."/>
            <person name="Haas B."/>
            <person name="Abouelleil A."/>
            <person name="Alvarado L."/>
            <person name="Arachchi H.M."/>
            <person name="Berlin A."/>
            <person name="Brown A."/>
            <person name="Chapman S.B."/>
            <person name="Chen Z."/>
            <person name="Dunbar C."/>
            <person name="Freedman E."/>
            <person name="Gearin G."/>
            <person name="Goldberg J."/>
            <person name="Griggs A."/>
            <person name="Gujja S."/>
            <person name="Heiman D."/>
            <person name="Howarth C."/>
            <person name="Larson L."/>
            <person name="Lui A."/>
            <person name="MacDonald P.J.P."/>
            <person name="Montmayeur A."/>
            <person name="Murphy C."/>
            <person name="Neiman D."/>
            <person name="Pearson M."/>
            <person name="Priest M."/>
            <person name="Roberts A."/>
            <person name="Saif S."/>
            <person name="Shea T."/>
            <person name="Shenoy N."/>
            <person name="Sisk P."/>
            <person name="Stolte C."/>
            <person name="Sykes S."/>
            <person name="Wortman J."/>
            <person name="Nusbaum C."/>
            <person name="Birren B."/>
        </authorList>
    </citation>
    <scope>NUCLEOTIDE SEQUENCE [LARGE SCALE GENOMIC DNA]</scope>
    <source>
        <strain evidence="1">25433</strain>
    </source>
</reference>
<dbReference type="Proteomes" id="UP000030701">
    <property type="component" value="Unassembled WGS sequence"/>
</dbReference>
<name>X0KF70_FUSOX</name>
<gene>
    <name evidence="1" type="ORF">FOTG_19250</name>
</gene>
<dbReference type="EMBL" id="KK035800">
    <property type="protein sequence ID" value="EXM12249.1"/>
    <property type="molecule type" value="Genomic_DNA"/>
</dbReference>
<dbReference type="AlphaFoldDB" id="X0KF70"/>